<dbReference type="EMBL" id="CAJNYT010005138">
    <property type="protein sequence ID" value="CAF3715718.1"/>
    <property type="molecule type" value="Genomic_DNA"/>
</dbReference>
<comment type="caution">
    <text evidence="2">The sequence shown here is derived from an EMBL/GenBank/DDBJ whole genome shotgun (WGS) entry which is preliminary data.</text>
</comment>
<sequence length="129" mass="14965">MAYKLDIVHKKYYYNKRIELVSVSLVETDRRASYDYDRGTAWKAEGGDWSSTYRMAAYFQTIQTRKIYEDLNKSSQEKLVRQLAAEWHTYVDYYTMKLKLALHANRVIYDLSKSGIVGSGHCGGSIDLS</sequence>
<evidence type="ECO:0000313" key="2">
    <source>
        <dbReference type="EMBL" id="CAF4815987.1"/>
    </source>
</evidence>
<reference evidence="2" key="1">
    <citation type="submission" date="2021-02" db="EMBL/GenBank/DDBJ databases">
        <authorList>
            <person name="Nowell W R."/>
        </authorList>
    </citation>
    <scope>NUCLEOTIDE SEQUENCE</scope>
</reference>
<dbReference type="Proteomes" id="UP000663848">
    <property type="component" value="Unassembled WGS sequence"/>
</dbReference>
<dbReference type="EMBL" id="CAJOBR010005380">
    <property type="protein sequence ID" value="CAF4815987.1"/>
    <property type="molecule type" value="Genomic_DNA"/>
</dbReference>
<protein>
    <submittedName>
        <fullName evidence="2">Uncharacterized protein</fullName>
    </submittedName>
</protein>
<evidence type="ECO:0000313" key="3">
    <source>
        <dbReference type="Proteomes" id="UP000663848"/>
    </source>
</evidence>
<proteinExistence type="predicted"/>
<name>A0A821Q028_9BILA</name>
<accession>A0A821Q028</accession>
<organism evidence="2 3">
    <name type="scientific">Rotaria socialis</name>
    <dbReference type="NCBI Taxonomy" id="392032"/>
    <lineage>
        <taxon>Eukaryota</taxon>
        <taxon>Metazoa</taxon>
        <taxon>Spiralia</taxon>
        <taxon>Gnathifera</taxon>
        <taxon>Rotifera</taxon>
        <taxon>Eurotatoria</taxon>
        <taxon>Bdelloidea</taxon>
        <taxon>Philodinida</taxon>
        <taxon>Philodinidae</taxon>
        <taxon>Rotaria</taxon>
    </lineage>
</organism>
<evidence type="ECO:0000313" key="1">
    <source>
        <dbReference type="EMBL" id="CAF3715718.1"/>
    </source>
</evidence>
<dbReference type="Proteomes" id="UP000663872">
    <property type="component" value="Unassembled WGS sequence"/>
</dbReference>
<dbReference type="AlphaFoldDB" id="A0A821Q028"/>
<gene>
    <name evidence="1" type="ORF">GRG538_LOCUS29306</name>
    <name evidence="2" type="ORF">QYT958_LOCUS24764</name>
</gene>